<comment type="caution">
    <text evidence="4">The sequence shown here is derived from an EMBL/GenBank/DDBJ whole genome shotgun (WGS) entry which is preliminary data.</text>
</comment>
<dbReference type="AlphaFoldDB" id="A0A7W9F218"/>
<dbReference type="InterPro" id="IPR049492">
    <property type="entry name" value="BD-FAE-like_dom"/>
</dbReference>
<dbReference type="PANTHER" id="PTHR48081:SF6">
    <property type="entry name" value="PEPTIDASE S9 PROLYL OLIGOPEPTIDASE CATALYTIC DOMAIN-CONTAINING PROTEIN"/>
    <property type="match status" value="1"/>
</dbReference>
<dbReference type="RefSeq" id="WP_157177254.1">
    <property type="nucleotide sequence ID" value="NZ_BMJP01000001.1"/>
</dbReference>
<dbReference type="OrthoDB" id="9771666at2"/>
<dbReference type="PANTHER" id="PTHR48081">
    <property type="entry name" value="AB HYDROLASE SUPERFAMILY PROTEIN C4A8.06C"/>
    <property type="match status" value="1"/>
</dbReference>
<dbReference type="Pfam" id="PF20434">
    <property type="entry name" value="BD-FAE"/>
    <property type="match status" value="1"/>
</dbReference>
<evidence type="ECO:0000313" key="4">
    <source>
        <dbReference type="EMBL" id="MBB5728344.1"/>
    </source>
</evidence>
<evidence type="ECO:0000256" key="2">
    <source>
        <dbReference type="SAM" id="SignalP"/>
    </source>
</evidence>
<dbReference type="Gene3D" id="3.40.50.1820">
    <property type="entry name" value="alpha/beta hydrolase"/>
    <property type="match status" value="1"/>
</dbReference>
<gene>
    <name evidence="4" type="ORF">FHS99_000814</name>
</gene>
<dbReference type="PROSITE" id="PS51318">
    <property type="entry name" value="TAT"/>
    <property type="match status" value="1"/>
</dbReference>
<dbReference type="Proteomes" id="UP000546701">
    <property type="component" value="Unassembled WGS sequence"/>
</dbReference>
<feature type="chain" id="PRO_5030685239" evidence="2">
    <location>
        <begin position="30"/>
        <end position="325"/>
    </location>
</feature>
<keyword evidence="5" id="KW-1185">Reference proteome</keyword>
<feature type="signal peptide" evidence="2">
    <location>
        <begin position="1"/>
        <end position="29"/>
    </location>
</feature>
<name>A0A7W9F218_9SPHN</name>
<dbReference type="InterPro" id="IPR029058">
    <property type="entry name" value="AB_hydrolase_fold"/>
</dbReference>
<reference evidence="4 5" key="1">
    <citation type="submission" date="2020-08" db="EMBL/GenBank/DDBJ databases">
        <title>Genomic Encyclopedia of Type Strains, Phase IV (KMG-IV): sequencing the most valuable type-strain genomes for metagenomic binning, comparative biology and taxonomic classification.</title>
        <authorList>
            <person name="Goeker M."/>
        </authorList>
    </citation>
    <scope>NUCLEOTIDE SEQUENCE [LARGE SCALE GENOMIC DNA]</scope>
    <source>
        <strain evidence="4 5">DSM 103336</strain>
    </source>
</reference>
<evidence type="ECO:0000313" key="5">
    <source>
        <dbReference type="Proteomes" id="UP000546701"/>
    </source>
</evidence>
<sequence length="325" mass="34664">MTPPSRRAILGGGAMLALAATPLAGQVTAQDEVIELWPGPPPGSRGTTITRSIEQKGRDPAHPDRWVRGIARPLLVVRRPTRPNGSAVLLMPGGGYGFLSYDNEGEEQAKWLNARGITAFILMYRLPAEGWDGRGDVPLQDAQRAMRTIRAGAQRFAIRPDRIAVLGFSAGGHLAGSLATRHAERVYSPIDATDRLSARPDLAGLIYPVISLDAPFTHGGSRDNLLGKDAPAAALRARSVERRVDAATPPVFLVHAADDDLVPVANSIAMFDAMRTAKRPVAMHVFEDGGHGFGTRLPATQSASAWPNLFVTFATRQGILPGGPT</sequence>
<keyword evidence="1" id="KW-0378">Hydrolase</keyword>
<evidence type="ECO:0000259" key="3">
    <source>
        <dbReference type="Pfam" id="PF20434"/>
    </source>
</evidence>
<proteinExistence type="predicted"/>
<evidence type="ECO:0000256" key="1">
    <source>
        <dbReference type="ARBA" id="ARBA00022801"/>
    </source>
</evidence>
<keyword evidence="2" id="KW-0732">Signal</keyword>
<dbReference type="InterPro" id="IPR006311">
    <property type="entry name" value="TAT_signal"/>
</dbReference>
<accession>A0A7W9F218</accession>
<feature type="domain" description="BD-FAE-like" evidence="3">
    <location>
        <begin position="112"/>
        <end position="272"/>
    </location>
</feature>
<dbReference type="GO" id="GO:0016787">
    <property type="term" value="F:hydrolase activity"/>
    <property type="evidence" value="ECO:0007669"/>
    <property type="project" value="UniProtKB-KW"/>
</dbReference>
<dbReference type="SUPFAM" id="SSF53474">
    <property type="entry name" value="alpha/beta-Hydrolases"/>
    <property type="match status" value="1"/>
</dbReference>
<organism evidence="4 5">
    <name type="scientific">Sphingomonas prati</name>
    <dbReference type="NCBI Taxonomy" id="1843237"/>
    <lineage>
        <taxon>Bacteria</taxon>
        <taxon>Pseudomonadati</taxon>
        <taxon>Pseudomonadota</taxon>
        <taxon>Alphaproteobacteria</taxon>
        <taxon>Sphingomonadales</taxon>
        <taxon>Sphingomonadaceae</taxon>
        <taxon>Sphingomonas</taxon>
    </lineage>
</organism>
<dbReference type="InterPro" id="IPR050300">
    <property type="entry name" value="GDXG_lipolytic_enzyme"/>
</dbReference>
<protein>
    <submittedName>
        <fullName evidence="4">Acetyl esterase/lipase</fullName>
    </submittedName>
</protein>
<dbReference type="EMBL" id="JACIJR010000002">
    <property type="protein sequence ID" value="MBB5728344.1"/>
    <property type="molecule type" value="Genomic_DNA"/>
</dbReference>